<gene>
    <name evidence="2" type="ORF">NE857_12440</name>
</gene>
<sequence length="280" mass="30824">MPTFTAPDGTELAYRLEGRGDPLLCLPGGPMRASVYLGDLGGLSSRRRLVLLDLRGTGDSAEPADPASYRCDRQVDDIEALRVHLGLDRVDLLAHSASGDLGLLYALAHPDRVRTLTLVTARARPLGVEFTREHRDERAALRVEEPWYAEAFQAYQNLMAGSGSDADWDAMMPFFYGRWDEAAREHAAGDVAQTNKEAARLFSPWDAFDPDEARAIAKSWDVRVLVVAGELDSAPIPRVSAQIAELFADGELAVQPGGGHFPWLDDPDFFVRTVTDFLDR</sequence>
<dbReference type="InterPro" id="IPR050266">
    <property type="entry name" value="AB_hydrolase_sf"/>
</dbReference>
<dbReference type="InterPro" id="IPR029058">
    <property type="entry name" value="AB_hydrolase_fold"/>
</dbReference>
<dbReference type="InterPro" id="IPR000073">
    <property type="entry name" value="AB_hydrolase_1"/>
</dbReference>
<proteinExistence type="predicted"/>
<keyword evidence="3" id="KW-1185">Reference proteome</keyword>
<dbReference type="RefSeq" id="WP_254421123.1">
    <property type="nucleotide sequence ID" value="NZ_BAAAJB010000046.1"/>
</dbReference>
<dbReference type="InterPro" id="IPR000639">
    <property type="entry name" value="Epox_hydrolase-like"/>
</dbReference>
<organism evidence="2 3">
    <name type="scientific">Nocardiopsis exhalans</name>
    <dbReference type="NCBI Taxonomy" id="163604"/>
    <lineage>
        <taxon>Bacteria</taxon>
        <taxon>Bacillati</taxon>
        <taxon>Actinomycetota</taxon>
        <taxon>Actinomycetes</taxon>
        <taxon>Streptosporangiales</taxon>
        <taxon>Nocardiopsidaceae</taxon>
        <taxon>Nocardiopsis</taxon>
    </lineage>
</organism>
<feature type="domain" description="AB hydrolase-1" evidence="1">
    <location>
        <begin position="22"/>
        <end position="267"/>
    </location>
</feature>
<evidence type="ECO:0000313" key="3">
    <source>
        <dbReference type="Proteomes" id="UP001055940"/>
    </source>
</evidence>
<name>A0ABY5DFT6_9ACTN</name>
<accession>A0ABY5DFT6</accession>
<evidence type="ECO:0000313" key="2">
    <source>
        <dbReference type="EMBL" id="USY22338.1"/>
    </source>
</evidence>
<protein>
    <submittedName>
        <fullName evidence="2">Alpha/beta hydrolase</fullName>
    </submittedName>
</protein>
<dbReference type="Gene3D" id="3.40.50.1820">
    <property type="entry name" value="alpha/beta hydrolase"/>
    <property type="match status" value="1"/>
</dbReference>
<dbReference type="PANTHER" id="PTHR43798">
    <property type="entry name" value="MONOACYLGLYCEROL LIPASE"/>
    <property type="match status" value="1"/>
</dbReference>
<dbReference type="PRINTS" id="PR00412">
    <property type="entry name" value="EPOXHYDRLASE"/>
</dbReference>
<dbReference type="GO" id="GO:0016787">
    <property type="term" value="F:hydrolase activity"/>
    <property type="evidence" value="ECO:0007669"/>
    <property type="project" value="UniProtKB-KW"/>
</dbReference>
<dbReference type="EMBL" id="CP099837">
    <property type="protein sequence ID" value="USY22338.1"/>
    <property type="molecule type" value="Genomic_DNA"/>
</dbReference>
<keyword evidence="2" id="KW-0378">Hydrolase</keyword>
<evidence type="ECO:0000259" key="1">
    <source>
        <dbReference type="Pfam" id="PF00561"/>
    </source>
</evidence>
<dbReference type="SUPFAM" id="SSF53474">
    <property type="entry name" value="alpha/beta-Hydrolases"/>
    <property type="match status" value="1"/>
</dbReference>
<reference evidence="2" key="1">
    <citation type="submission" date="2022-06" db="EMBL/GenBank/DDBJ databases">
        <authorList>
            <person name="Ping M."/>
        </authorList>
    </citation>
    <scope>NUCLEOTIDE SEQUENCE</scope>
    <source>
        <strain evidence="2">JCM11759T</strain>
    </source>
</reference>
<dbReference type="Proteomes" id="UP001055940">
    <property type="component" value="Chromosome"/>
</dbReference>
<dbReference type="Pfam" id="PF00561">
    <property type="entry name" value="Abhydrolase_1"/>
    <property type="match status" value="1"/>
</dbReference>